<dbReference type="AlphaFoldDB" id="A0A1H9UYK4"/>
<sequence>MGILSGNQQNEPLHYGEIFSTWTYSHAMKAAIATYQVYENHCGDVDLKKFIRDVINTARDEETQVDQVLKANGIGLPPSPPERPQASVEEIPPGARFNDPEIAMHISTDMAAGLVSCSQAMAQCTREDIAIMFGQFHQQRSQQALRLLKLNKEKGWLVPPPLEVERPHQMQTT</sequence>
<dbReference type="EMBL" id="FOGT01000009">
    <property type="protein sequence ID" value="SES14620.1"/>
    <property type="molecule type" value="Genomic_DNA"/>
</dbReference>
<evidence type="ECO:0008006" key="3">
    <source>
        <dbReference type="Google" id="ProtNLM"/>
    </source>
</evidence>
<evidence type="ECO:0000313" key="2">
    <source>
        <dbReference type="Proteomes" id="UP000198571"/>
    </source>
</evidence>
<dbReference type="InterPro" id="IPR021617">
    <property type="entry name" value="DUF3231"/>
</dbReference>
<name>A0A1H9UYK4_9BACI</name>
<reference evidence="2" key="1">
    <citation type="submission" date="2016-10" db="EMBL/GenBank/DDBJ databases">
        <authorList>
            <person name="Varghese N."/>
            <person name="Submissions S."/>
        </authorList>
    </citation>
    <scope>NUCLEOTIDE SEQUENCE [LARGE SCALE GENOMIC DNA]</scope>
    <source>
        <strain evidence="2">S9</strain>
    </source>
</reference>
<dbReference type="Gene3D" id="1.20.1260.10">
    <property type="match status" value="1"/>
</dbReference>
<dbReference type="STRING" id="1601833.SAMN05518684_10911"/>
<accession>A0A1H9UYK4</accession>
<proteinExistence type="predicted"/>
<gene>
    <name evidence="1" type="ORF">SAMN05518684_10911</name>
</gene>
<protein>
    <recommendedName>
        <fullName evidence="3">Coat F domain-containing protein</fullName>
    </recommendedName>
</protein>
<dbReference type="OrthoDB" id="1934429at2"/>
<dbReference type="Proteomes" id="UP000198571">
    <property type="component" value="Unassembled WGS sequence"/>
</dbReference>
<dbReference type="RefSeq" id="WP_093052248.1">
    <property type="nucleotide sequence ID" value="NZ_FOGT01000009.1"/>
</dbReference>
<dbReference type="Pfam" id="PF11553">
    <property type="entry name" value="DUF3231"/>
    <property type="match status" value="1"/>
</dbReference>
<keyword evidence="2" id="KW-1185">Reference proteome</keyword>
<dbReference type="InterPro" id="IPR012347">
    <property type="entry name" value="Ferritin-like"/>
</dbReference>
<organism evidence="1 2">
    <name type="scientific">Salipaludibacillus aurantiacus</name>
    <dbReference type="NCBI Taxonomy" id="1601833"/>
    <lineage>
        <taxon>Bacteria</taxon>
        <taxon>Bacillati</taxon>
        <taxon>Bacillota</taxon>
        <taxon>Bacilli</taxon>
        <taxon>Bacillales</taxon>
        <taxon>Bacillaceae</taxon>
    </lineage>
</organism>
<evidence type="ECO:0000313" key="1">
    <source>
        <dbReference type="EMBL" id="SES14620.1"/>
    </source>
</evidence>